<keyword evidence="2" id="KW-1185">Reference proteome</keyword>
<evidence type="ECO:0000313" key="2">
    <source>
        <dbReference type="Proteomes" id="UP000215134"/>
    </source>
</evidence>
<dbReference type="GeneID" id="75026394"/>
<evidence type="ECO:0008006" key="3">
    <source>
        <dbReference type="Google" id="ProtNLM"/>
    </source>
</evidence>
<organism evidence="1 2">
    <name type="scientific">Serratia ficaria</name>
    <dbReference type="NCBI Taxonomy" id="61651"/>
    <lineage>
        <taxon>Bacteria</taxon>
        <taxon>Pseudomonadati</taxon>
        <taxon>Pseudomonadota</taxon>
        <taxon>Gammaproteobacteria</taxon>
        <taxon>Enterobacterales</taxon>
        <taxon>Yersiniaceae</taxon>
        <taxon>Serratia</taxon>
    </lineage>
</organism>
<dbReference type="Proteomes" id="UP000215134">
    <property type="component" value="Chromosome 1"/>
</dbReference>
<proteinExistence type="predicted"/>
<gene>
    <name evidence="1" type="ORF">SAMEA4384070_01221</name>
</gene>
<sequence length="296" mass="33387">MKLRSQRTKWILFLSSSNAVPEFRHVVDLVFGLMCLERSGVRPQDIFIYVDGPTDLLEKVFSLGTVNRYEIKSSEEFFNDSTQNVYENLVMFITGHGSPNGIDAGEDITPNRLVSTLKNIPGLNNAIVYLGQCFAGLFNYVNAAKGKEGVDIIFIGATNLHESLSHPTSEDFISGPFPWPANLFLLHVFKWISSPTDVDGDGRVTVMDSYKYAGVHANMHNKQFKTQSFIDMLDQHQAYKVLHERVQAPTGDPSIDMDNQLNLEAAHNKYQNSLSAHYVHQECWILNSIPAQRIEF</sequence>
<reference evidence="1 2" key="1">
    <citation type="submission" date="2017-06" db="EMBL/GenBank/DDBJ databases">
        <authorList>
            <consortium name="Pathogen Informatics"/>
        </authorList>
    </citation>
    <scope>NUCLEOTIDE SEQUENCE [LARGE SCALE GENOMIC DNA]</scope>
    <source>
        <strain evidence="1 2">NCTC12148</strain>
    </source>
</reference>
<protein>
    <recommendedName>
        <fullName evidence="3">Peptidase C13 family</fullName>
    </recommendedName>
</protein>
<dbReference type="EMBL" id="LT906479">
    <property type="protein sequence ID" value="SNV95405.1"/>
    <property type="molecule type" value="Genomic_DNA"/>
</dbReference>
<dbReference type="OrthoDB" id="6905236at2"/>
<name>A0A240BIC2_SERFI</name>
<evidence type="ECO:0000313" key="1">
    <source>
        <dbReference type="EMBL" id="SNV95405.1"/>
    </source>
</evidence>
<accession>A0A240BIC2</accession>
<dbReference type="KEGG" id="sfj:SAMEA4384070_1221"/>
<dbReference type="RefSeq" id="WP_095096186.1">
    <property type="nucleotide sequence ID" value="NZ_CAMIQD010000001.1"/>
</dbReference>
<dbReference type="AlphaFoldDB" id="A0A240BIC2"/>